<feature type="compositionally biased region" description="Basic and acidic residues" evidence="1">
    <location>
        <begin position="11"/>
        <end position="21"/>
    </location>
</feature>
<feature type="region of interest" description="Disordered" evidence="1">
    <location>
        <begin position="1"/>
        <end position="26"/>
    </location>
</feature>
<dbReference type="EMBL" id="BPLR01003524">
    <property type="protein sequence ID" value="GIX85553.1"/>
    <property type="molecule type" value="Genomic_DNA"/>
</dbReference>
<gene>
    <name evidence="2" type="ORF">CEXT_668951</name>
</gene>
<keyword evidence="3" id="KW-1185">Reference proteome</keyword>
<accession>A0AAV4NM86</accession>
<evidence type="ECO:0000313" key="2">
    <source>
        <dbReference type="EMBL" id="GIX85553.1"/>
    </source>
</evidence>
<name>A0AAV4NM86_CAEEX</name>
<protein>
    <submittedName>
        <fullName evidence="2">Uncharacterized protein</fullName>
    </submittedName>
</protein>
<proteinExistence type="predicted"/>
<reference evidence="2 3" key="1">
    <citation type="submission" date="2021-06" db="EMBL/GenBank/DDBJ databases">
        <title>Caerostris extrusa draft genome.</title>
        <authorList>
            <person name="Kono N."/>
            <person name="Arakawa K."/>
        </authorList>
    </citation>
    <scope>NUCLEOTIDE SEQUENCE [LARGE SCALE GENOMIC DNA]</scope>
</reference>
<feature type="compositionally biased region" description="Basic residues" evidence="1">
    <location>
        <begin position="1"/>
        <end position="10"/>
    </location>
</feature>
<dbReference type="AlphaFoldDB" id="A0AAV4NM86"/>
<dbReference type="Proteomes" id="UP001054945">
    <property type="component" value="Unassembled WGS sequence"/>
</dbReference>
<comment type="caution">
    <text evidence="2">The sequence shown here is derived from an EMBL/GenBank/DDBJ whole genome shotgun (WGS) entry which is preliminary data.</text>
</comment>
<evidence type="ECO:0000256" key="1">
    <source>
        <dbReference type="SAM" id="MobiDB-lite"/>
    </source>
</evidence>
<sequence length="127" mass="15215">MKVHSYLKRRVKDEREREKKVERRKKKIKPFPGWKKKRNSLIKKKGRVVCSLKNILLSQKVNFYSVGNPFFEKGEMLRQRKCAYRRSKNLDNDKNRETTTSTSSFLARMKYNERGRQFPDASILLST</sequence>
<evidence type="ECO:0000313" key="3">
    <source>
        <dbReference type="Proteomes" id="UP001054945"/>
    </source>
</evidence>
<organism evidence="2 3">
    <name type="scientific">Caerostris extrusa</name>
    <name type="common">Bark spider</name>
    <name type="synonym">Caerostris bankana</name>
    <dbReference type="NCBI Taxonomy" id="172846"/>
    <lineage>
        <taxon>Eukaryota</taxon>
        <taxon>Metazoa</taxon>
        <taxon>Ecdysozoa</taxon>
        <taxon>Arthropoda</taxon>
        <taxon>Chelicerata</taxon>
        <taxon>Arachnida</taxon>
        <taxon>Araneae</taxon>
        <taxon>Araneomorphae</taxon>
        <taxon>Entelegynae</taxon>
        <taxon>Araneoidea</taxon>
        <taxon>Araneidae</taxon>
        <taxon>Caerostris</taxon>
    </lineage>
</organism>